<evidence type="ECO:0000256" key="5">
    <source>
        <dbReference type="ARBA" id="ARBA00022679"/>
    </source>
</evidence>
<dbReference type="Proteomes" id="UP001196413">
    <property type="component" value="Unassembled WGS sequence"/>
</dbReference>
<name>A0AAD5WIG9_PARTN</name>
<dbReference type="GO" id="GO:0006094">
    <property type="term" value="P:gluconeogenesis"/>
    <property type="evidence" value="ECO:0007669"/>
    <property type="project" value="TreeGrafter"/>
</dbReference>
<reference evidence="14" key="1">
    <citation type="submission" date="2021-06" db="EMBL/GenBank/DDBJ databases">
        <title>Parelaphostrongylus tenuis whole genome reference sequence.</title>
        <authorList>
            <person name="Garwood T.J."/>
            <person name="Larsen P.A."/>
            <person name="Fountain-Jones N.M."/>
            <person name="Garbe J.R."/>
            <person name="Macchietto M.G."/>
            <person name="Kania S.A."/>
            <person name="Gerhold R.W."/>
            <person name="Richards J.E."/>
            <person name="Wolf T.M."/>
        </authorList>
    </citation>
    <scope>NUCLEOTIDE SEQUENCE</scope>
    <source>
        <strain evidence="14">MNPRO001-30</strain>
        <tissue evidence="14">Meninges</tissue>
    </source>
</reference>
<evidence type="ECO:0000256" key="7">
    <source>
        <dbReference type="ARBA" id="ARBA00022741"/>
    </source>
</evidence>
<evidence type="ECO:0000256" key="11">
    <source>
        <dbReference type="ARBA" id="ARBA00023152"/>
    </source>
</evidence>
<keyword evidence="11" id="KW-0324">Glycolysis</keyword>
<evidence type="ECO:0000256" key="6">
    <source>
        <dbReference type="ARBA" id="ARBA00022723"/>
    </source>
</evidence>
<comment type="similarity">
    <text evidence="3 12">Belongs to the phosphoglycerate kinase family.</text>
</comment>
<evidence type="ECO:0000256" key="3">
    <source>
        <dbReference type="ARBA" id="ARBA00008982"/>
    </source>
</evidence>
<evidence type="ECO:0000256" key="8">
    <source>
        <dbReference type="ARBA" id="ARBA00022777"/>
    </source>
</evidence>
<accession>A0AAD5WIG9</accession>
<dbReference type="PANTHER" id="PTHR11406">
    <property type="entry name" value="PHOSPHOGLYCERATE KINASE"/>
    <property type="match status" value="1"/>
</dbReference>
<comment type="subunit">
    <text evidence="13">Monomer.</text>
</comment>
<evidence type="ECO:0000256" key="4">
    <source>
        <dbReference type="ARBA" id="ARBA00013061"/>
    </source>
</evidence>
<proteinExistence type="inferred from homology"/>
<evidence type="ECO:0000256" key="13">
    <source>
        <dbReference type="RuleBase" id="RU000696"/>
    </source>
</evidence>
<evidence type="ECO:0000256" key="10">
    <source>
        <dbReference type="ARBA" id="ARBA00022842"/>
    </source>
</evidence>
<keyword evidence="5 12" id="KW-0808">Transferase</keyword>
<keyword evidence="9" id="KW-0067">ATP-binding</keyword>
<dbReference type="PRINTS" id="PR00477">
    <property type="entry name" value="PHGLYCKINASE"/>
</dbReference>
<keyword evidence="8 12" id="KW-0418">Kinase</keyword>
<evidence type="ECO:0000256" key="9">
    <source>
        <dbReference type="ARBA" id="ARBA00022840"/>
    </source>
</evidence>
<dbReference type="GO" id="GO:0005524">
    <property type="term" value="F:ATP binding"/>
    <property type="evidence" value="ECO:0007669"/>
    <property type="project" value="UniProtKB-KW"/>
</dbReference>
<comment type="pathway">
    <text evidence="2 12">Carbohydrate degradation; glycolysis; pyruvate from D-glyceraldehyde 3-phosphate: step 2/5.</text>
</comment>
<comment type="cofactor">
    <cofactor evidence="1">
        <name>Mg(2+)</name>
        <dbReference type="ChEBI" id="CHEBI:18420"/>
    </cofactor>
</comment>
<dbReference type="InterPro" id="IPR001576">
    <property type="entry name" value="Phosphoglycerate_kinase"/>
</dbReference>
<protein>
    <recommendedName>
        <fullName evidence="4 12">Phosphoglycerate kinase</fullName>
        <ecNumber evidence="4 12">2.7.2.3</ecNumber>
    </recommendedName>
</protein>
<evidence type="ECO:0000256" key="1">
    <source>
        <dbReference type="ARBA" id="ARBA00001946"/>
    </source>
</evidence>
<evidence type="ECO:0000313" key="14">
    <source>
        <dbReference type="EMBL" id="KAJ1371151.1"/>
    </source>
</evidence>
<keyword evidence="15" id="KW-1185">Reference proteome</keyword>
<dbReference type="GO" id="GO:0005829">
    <property type="term" value="C:cytosol"/>
    <property type="evidence" value="ECO:0007669"/>
    <property type="project" value="TreeGrafter"/>
</dbReference>
<dbReference type="GO" id="GO:0006096">
    <property type="term" value="P:glycolytic process"/>
    <property type="evidence" value="ECO:0007669"/>
    <property type="project" value="UniProtKB-KW"/>
</dbReference>
<evidence type="ECO:0000256" key="2">
    <source>
        <dbReference type="ARBA" id="ARBA00004838"/>
    </source>
</evidence>
<evidence type="ECO:0000256" key="12">
    <source>
        <dbReference type="RuleBase" id="RU000532"/>
    </source>
</evidence>
<dbReference type="SUPFAM" id="SSF53748">
    <property type="entry name" value="Phosphoglycerate kinase"/>
    <property type="match status" value="1"/>
</dbReference>
<keyword evidence="10" id="KW-0460">Magnesium</keyword>
<keyword evidence="7" id="KW-0547">Nucleotide-binding</keyword>
<dbReference type="GO" id="GO:0004618">
    <property type="term" value="F:phosphoglycerate kinase activity"/>
    <property type="evidence" value="ECO:0007669"/>
    <property type="project" value="UniProtKB-EC"/>
</dbReference>
<keyword evidence="6" id="KW-0479">Metal-binding</keyword>
<organism evidence="14 15">
    <name type="scientific">Parelaphostrongylus tenuis</name>
    <name type="common">Meningeal worm</name>
    <dbReference type="NCBI Taxonomy" id="148309"/>
    <lineage>
        <taxon>Eukaryota</taxon>
        <taxon>Metazoa</taxon>
        <taxon>Ecdysozoa</taxon>
        <taxon>Nematoda</taxon>
        <taxon>Chromadorea</taxon>
        <taxon>Rhabditida</taxon>
        <taxon>Rhabditina</taxon>
        <taxon>Rhabditomorpha</taxon>
        <taxon>Strongyloidea</taxon>
        <taxon>Metastrongylidae</taxon>
        <taxon>Parelaphostrongylus</taxon>
    </lineage>
</organism>
<dbReference type="EC" id="2.7.2.3" evidence="4 12"/>
<dbReference type="Gene3D" id="3.40.50.1260">
    <property type="entry name" value="Phosphoglycerate kinase, N-terminal domain"/>
    <property type="match status" value="2"/>
</dbReference>
<dbReference type="PANTHER" id="PTHR11406:SF0">
    <property type="entry name" value="PHOSPHOGLYCERATE KINASE"/>
    <property type="match status" value="1"/>
</dbReference>
<dbReference type="AlphaFoldDB" id="A0AAD5WIG9"/>
<dbReference type="EMBL" id="JAHQIW010006923">
    <property type="protein sequence ID" value="KAJ1371151.1"/>
    <property type="molecule type" value="Genomic_DNA"/>
</dbReference>
<comment type="caution">
    <text evidence="14">The sequence shown here is derived from an EMBL/GenBank/DDBJ whole genome shotgun (WGS) entry which is preliminary data.</text>
</comment>
<dbReference type="Pfam" id="PF00162">
    <property type="entry name" value="PGK"/>
    <property type="match status" value="1"/>
</dbReference>
<sequence>MLPPRNTQVFCSVVGVKLDTRACGFLIKNELVYFGKGLWNLARPFLAILDGAKVSDKIQLIKNMLDKVDEMTIGGGIKITFLKIDQNVEIGKSLFDEEVKEKIVKTRLPVDVVAGDKFAEDASSKVATLAEGVPAGHMGLDVGPKSSELFAEKFSKGTKAMMDAVVKATSGGADTIIGGGDPATVCKKYNTEDKVSHVPTGGGASLELLEGKVLL</sequence>
<dbReference type="GO" id="GO:0043531">
    <property type="term" value="F:ADP binding"/>
    <property type="evidence" value="ECO:0007669"/>
    <property type="project" value="TreeGrafter"/>
</dbReference>
<dbReference type="InterPro" id="IPR036043">
    <property type="entry name" value="Phosphoglycerate_kinase_sf"/>
</dbReference>
<comment type="catalytic activity">
    <reaction evidence="12">
        <text>(2R)-3-phosphoglycerate + ATP = (2R)-3-phospho-glyceroyl phosphate + ADP</text>
        <dbReference type="Rhea" id="RHEA:14801"/>
        <dbReference type="ChEBI" id="CHEBI:30616"/>
        <dbReference type="ChEBI" id="CHEBI:57604"/>
        <dbReference type="ChEBI" id="CHEBI:58272"/>
        <dbReference type="ChEBI" id="CHEBI:456216"/>
        <dbReference type="EC" id="2.7.2.3"/>
    </reaction>
</comment>
<evidence type="ECO:0000313" key="15">
    <source>
        <dbReference type="Proteomes" id="UP001196413"/>
    </source>
</evidence>
<dbReference type="InterPro" id="IPR015824">
    <property type="entry name" value="Phosphoglycerate_kinase_N"/>
</dbReference>
<dbReference type="GO" id="GO:0046872">
    <property type="term" value="F:metal ion binding"/>
    <property type="evidence" value="ECO:0007669"/>
    <property type="project" value="UniProtKB-KW"/>
</dbReference>
<gene>
    <name evidence="14" type="primary">PGK1_3</name>
    <name evidence="14" type="ORF">KIN20_033037</name>
</gene>
<dbReference type="FunFam" id="3.40.50.1260:FF:000031">
    <property type="entry name" value="Phosphoglycerate kinase 1"/>
    <property type="match status" value="1"/>
</dbReference>